<keyword evidence="1" id="KW-0863">Zinc-finger</keyword>
<organism evidence="4 5">
    <name type="scientific">Seminavis robusta</name>
    <dbReference type="NCBI Taxonomy" id="568900"/>
    <lineage>
        <taxon>Eukaryota</taxon>
        <taxon>Sar</taxon>
        <taxon>Stramenopiles</taxon>
        <taxon>Ochrophyta</taxon>
        <taxon>Bacillariophyta</taxon>
        <taxon>Bacillariophyceae</taxon>
        <taxon>Bacillariophycidae</taxon>
        <taxon>Naviculales</taxon>
        <taxon>Naviculaceae</taxon>
        <taxon>Seminavis</taxon>
    </lineage>
</organism>
<keyword evidence="1" id="KW-0862">Zinc</keyword>
<sequence>MFYGTTCCTRLWGLSNIVGAFALSSTGTSSSLLLQQQGNNNGHHWQIHKTIPALRNDLPVDANSNIGLREAVLNVLDQWSDEYSGDSEWRSLLNKANLKQEVEESVVALNHLHDWRKEEKEQQPFIAVDACCGKGIFSTLLSYMAPLYFPGLTRIILFDKDRNIDWGHIQAANNQNTHTGRPFMELWSGINLHEQDVMVEQLLASSAAASNDESHNPNNNPMLLAITGIHLCKTLSPRLIGIVNSLGPDKAPYLCLAPCCLPRHQQQLPITLYEGPLQRHARLAAAQQRVNAKQRGRQAHNCYVCQQQHHVRDCPERQKRAATEQEWNVIVQNAMLQTLPCWKCGKMGHLKMDCTESDPLVIVPKPPTVMLDMAPLMKDHQQQHEEETPLPRYCRALAATIQDTQEVRVVDSGLTNQQHLTAPKDSNNWNRFRKSLFIVATR</sequence>
<dbReference type="SUPFAM" id="SSF57756">
    <property type="entry name" value="Retrovirus zinc finger-like domains"/>
    <property type="match status" value="1"/>
</dbReference>
<dbReference type="Pfam" id="PF00098">
    <property type="entry name" value="zf-CCHC"/>
    <property type="match status" value="1"/>
</dbReference>
<dbReference type="EMBL" id="CAICTM010001671">
    <property type="protein sequence ID" value="CAB9525414.1"/>
    <property type="molecule type" value="Genomic_DNA"/>
</dbReference>
<proteinExistence type="predicted"/>
<dbReference type="InterPro" id="IPR036875">
    <property type="entry name" value="Znf_CCHC_sf"/>
</dbReference>
<dbReference type="Pfam" id="PF13679">
    <property type="entry name" value="Methyltransf_32"/>
    <property type="match status" value="1"/>
</dbReference>
<dbReference type="AlphaFoldDB" id="A0A9N8ESU1"/>
<dbReference type="Proteomes" id="UP001153069">
    <property type="component" value="Unassembled WGS sequence"/>
</dbReference>
<gene>
    <name evidence="4" type="ORF">SEMRO_1673_G290220.1</name>
</gene>
<evidence type="ECO:0000256" key="1">
    <source>
        <dbReference type="PROSITE-ProRule" id="PRU00047"/>
    </source>
</evidence>
<dbReference type="SMART" id="SM00343">
    <property type="entry name" value="ZnF_C2HC"/>
    <property type="match status" value="2"/>
</dbReference>
<keyword evidence="1" id="KW-0479">Metal-binding</keyword>
<name>A0A9N8ESU1_9STRA</name>
<dbReference type="PROSITE" id="PS50158">
    <property type="entry name" value="ZF_CCHC"/>
    <property type="match status" value="1"/>
</dbReference>
<evidence type="ECO:0000313" key="5">
    <source>
        <dbReference type="Proteomes" id="UP001153069"/>
    </source>
</evidence>
<reference evidence="4" key="1">
    <citation type="submission" date="2020-06" db="EMBL/GenBank/DDBJ databases">
        <authorList>
            <consortium name="Plant Systems Biology data submission"/>
        </authorList>
    </citation>
    <scope>NUCLEOTIDE SEQUENCE</scope>
    <source>
        <strain evidence="4">D6</strain>
    </source>
</reference>
<dbReference type="GO" id="GO:0008270">
    <property type="term" value="F:zinc ion binding"/>
    <property type="evidence" value="ECO:0007669"/>
    <property type="project" value="UniProtKB-KW"/>
</dbReference>
<dbReference type="InterPro" id="IPR001878">
    <property type="entry name" value="Znf_CCHC"/>
</dbReference>
<dbReference type="GO" id="GO:0003676">
    <property type="term" value="F:nucleic acid binding"/>
    <property type="evidence" value="ECO:0007669"/>
    <property type="project" value="InterPro"/>
</dbReference>
<dbReference type="OrthoDB" id="206598at2759"/>
<evidence type="ECO:0000256" key="2">
    <source>
        <dbReference type="SAM" id="SignalP"/>
    </source>
</evidence>
<evidence type="ECO:0000313" key="4">
    <source>
        <dbReference type="EMBL" id="CAB9525414.1"/>
    </source>
</evidence>
<keyword evidence="2" id="KW-0732">Signal</keyword>
<evidence type="ECO:0000259" key="3">
    <source>
        <dbReference type="PROSITE" id="PS50158"/>
    </source>
</evidence>
<keyword evidence="5" id="KW-1185">Reference proteome</keyword>
<comment type="caution">
    <text evidence="4">The sequence shown here is derived from an EMBL/GenBank/DDBJ whole genome shotgun (WGS) entry which is preliminary data.</text>
</comment>
<feature type="chain" id="PRO_5040159275" description="CCHC-type domain-containing protein" evidence="2">
    <location>
        <begin position="23"/>
        <end position="442"/>
    </location>
</feature>
<accession>A0A9N8ESU1</accession>
<dbReference type="InterPro" id="IPR025714">
    <property type="entry name" value="Methyltranfer_dom"/>
</dbReference>
<dbReference type="Gene3D" id="4.10.60.10">
    <property type="entry name" value="Zinc finger, CCHC-type"/>
    <property type="match status" value="1"/>
</dbReference>
<feature type="domain" description="CCHC-type" evidence="3">
    <location>
        <begin position="341"/>
        <end position="356"/>
    </location>
</feature>
<protein>
    <recommendedName>
        <fullName evidence="3">CCHC-type domain-containing protein</fullName>
    </recommendedName>
</protein>
<feature type="signal peptide" evidence="2">
    <location>
        <begin position="1"/>
        <end position="22"/>
    </location>
</feature>